<dbReference type="Proteomes" id="UP000613401">
    <property type="component" value="Unassembled WGS sequence"/>
</dbReference>
<dbReference type="RefSeq" id="XP_045270494.1">
    <property type="nucleotide sequence ID" value="XM_045401765.1"/>
</dbReference>
<organism evidence="1 2">
    <name type="scientific">Colletotrichum gloeosporioides</name>
    <name type="common">Anthracnose fungus</name>
    <name type="synonym">Glomerella cingulata</name>
    <dbReference type="NCBI Taxonomy" id="474922"/>
    <lineage>
        <taxon>Eukaryota</taxon>
        <taxon>Fungi</taxon>
        <taxon>Dikarya</taxon>
        <taxon>Ascomycota</taxon>
        <taxon>Pezizomycotina</taxon>
        <taxon>Sordariomycetes</taxon>
        <taxon>Hypocreomycetidae</taxon>
        <taxon>Glomerellales</taxon>
        <taxon>Glomerellaceae</taxon>
        <taxon>Colletotrichum</taxon>
        <taxon>Colletotrichum gloeosporioides species complex</taxon>
    </lineage>
</organism>
<comment type="caution">
    <text evidence="1">The sequence shown here is derived from an EMBL/GenBank/DDBJ whole genome shotgun (WGS) entry which is preliminary data.</text>
</comment>
<evidence type="ECO:0000313" key="2">
    <source>
        <dbReference type="Proteomes" id="UP000613401"/>
    </source>
</evidence>
<reference evidence="1" key="2">
    <citation type="submission" date="2020-03" db="EMBL/GenBank/DDBJ databases">
        <authorList>
            <person name="Fu F.-F."/>
            <person name="Chen J."/>
        </authorList>
    </citation>
    <scope>NUCLEOTIDE SEQUENCE</scope>
    <source>
        <strain evidence="1">Lc1</strain>
    </source>
</reference>
<gene>
    <name evidence="1" type="ORF">GCG54_00001653</name>
</gene>
<sequence length="105" mass="11761">MYNYPQAFSALSPRARVYCRVLGSKISTLLQPLVLNHVLLETMVNRITCFVPHDYFLVSSNVVSFGVTDIGETRIVITSPDLIMTLADENQAARPLRTASRFTAR</sequence>
<keyword evidence="2" id="KW-1185">Reference proteome</keyword>
<name>A0A8H4CWL9_COLGL</name>
<evidence type="ECO:0000313" key="1">
    <source>
        <dbReference type="EMBL" id="KAF3811335.1"/>
    </source>
</evidence>
<reference evidence="1" key="1">
    <citation type="journal article" date="2020" name="Phytopathology">
        <title>Genome sequence and comparative analysis of Colletotrichum gloeosporioides isolated from Liriodendron leaves.</title>
        <authorList>
            <person name="Fu F.F."/>
            <person name="Hao Z."/>
            <person name="Wang P."/>
            <person name="Lu Y."/>
            <person name="Xue L.J."/>
            <person name="Wei G."/>
            <person name="Tian Y."/>
            <person name="Baishi H."/>
            <person name="Xu H."/>
            <person name="Shi J."/>
            <person name="Cheng T."/>
            <person name="Wang G."/>
            <person name="Yi Y."/>
            <person name="Chen J."/>
        </authorList>
    </citation>
    <scope>NUCLEOTIDE SEQUENCE</scope>
    <source>
        <strain evidence="1">Lc1</strain>
    </source>
</reference>
<dbReference type="EMBL" id="WVTB01000007">
    <property type="protein sequence ID" value="KAF3811335.1"/>
    <property type="molecule type" value="Genomic_DNA"/>
</dbReference>
<dbReference type="AlphaFoldDB" id="A0A8H4CWL9"/>
<dbReference type="GeneID" id="69008822"/>
<accession>A0A8H4CWL9</accession>
<protein>
    <submittedName>
        <fullName evidence="1">Uncharacterized protein</fullName>
    </submittedName>
</protein>
<proteinExistence type="predicted"/>